<accession>A0A1Y1ZX86</accession>
<name>A0A1Y1ZX86_9PLEO</name>
<proteinExistence type="predicted"/>
<dbReference type="AlphaFoldDB" id="A0A1Y1ZX86"/>
<keyword evidence="2" id="KW-1185">Reference proteome</keyword>
<evidence type="ECO:0000313" key="2">
    <source>
        <dbReference type="Proteomes" id="UP000193144"/>
    </source>
</evidence>
<reference evidence="1 2" key="1">
    <citation type="submission" date="2016-07" db="EMBL/GenBank/DDBJ databases">
        <title>Pervasive Adenine N6-methylation of Active Genes in Fungi.</title>
        <authorList>
            <consortium name="DOE Joint Genome Institute"/>
            <person name="Mondo S.J."/>
            <person name="Dannebaum R.O."/>
            <person name="Kuo R.C."/>
            <person name="Labutti K."/>
            <person name="Haridas S."/>
            <person name="Kuo A."/>
            <person name="Salamov A."/>
            <person name="Ahrendt S.R."/>
            <person name="Lipzen A."/>
            <person name="Sullivan W."/>
            <person name="Andreopoulos W.B."/>
            <person name="Clum A."/>
            <person name="Lindquist E."/>
            <person name="Daum C."/>
            <person name="Ramamoorthy G.K."/>
            <person name="Gryganskyi A."/>
            <person name="Culley D."/>
            <person name="Magnuson J.K."/>
            <person name="James T.Y."/>
            <person name="O'Malley M.A."/>
            <person name="Stajich J.E."/>
            <person name="Spatafora J.W."/>
            <person name="Visel A."/>
            <person name="Grigoriev I.V."/>
        </authorList>
    </citation>
    <scope>NUCLEOTIDE SEQUENCE [LARGE SCALE GENOMIC DNA]</scope>
    <source>
        <strain evidence="1 2">CBS 115471</strain>
    </source>
</reference>
<evidence type="ECO:0000313" key="1">
    <source>
        <dbReference type="EMBL" id="ORY14687.1"/>
    </source>
</evidence>
<dbReference type="EMBL" id="MCFA01000031">
    <property type="protein sequence ID" value="ORY14687.1"/>
    <property type="molecule type" value="Genomic_DNA"/>
</dbReference>
<sequence>MKPVGWLSNPIGRSAKPVSEFEKESSEFGGPAVECMLTHVVLDIPRSTIPFGKLCCFIGRAGNKEDWVWPYSLDPRTKESIPSGTSGDLPASGLGVFSGVATSSFLLTLGQTSCSAPSPFPRGISPPLSPPLIRLSSPIVAPPRLSFSLLLLESGGRAVRGTGGRALLLLAMVWMWMCGPHHGLDEVPCPDGLLVGALVGGVCGGCRRRLGLVAHGGSGLTVCAGHCARLRELLVGGDAGGDVGGMLGVSICWLSTMVAGCLVSSAAAEDVVALEIAQGHGIITRRGNHVPASPPPRSLL</sequence>
<gene>
    <name evidence="1" type="ORF">BCR34DRAFT_645747</name>
</gene>
<organism evidence="1 2">
    <name type="scientific">Clohesyomyces aquaticus</name>
    <dbReference type="NCBI Taxonomy" id="1231657"/>
    <lineage>
        <taxon>Eukaryota</taxon>
        <taxon>Fungi</taxon>
        <taxon>Dikarya</taxon>
        <taxon>Ascomycota</taxon>
        <taxon>Pezizomycotina</taxon>
        <taxon>Dothideomycetes</taxon>
        <taxon>Pleosporomycetidae</taxon>
        <taxon>Pleosporales</taxon>
        <taxon>Lindgomycetaceae</taxon>
        <taxon>Clohesyomyces</taxon>
    </lineage>
</organism>
<comment type="caution">
    <text evidence="1">The sequence shown here is derived from an EMBL/GenBank/DDBJ whole genome shotgun (WGS) entry which is preliminary data.</text>
</comment>
<protein>
    <submittedName>
        <fullName evidence="1">Uncharacterized protein</fullName>
    </submittedName>
</protein>
<dbReference type="Proteomes" id="UP000193144">
    <property type="component" value="Unassembled WGS sequence"/>
</dbReference>